<evidence type="ECO:0000256" key="1">
    <source>
        <dbReference type="SAM" id="SignalP"/>
    </source>
</evidence>
<accession>A0ABV7JAM7</accession>
<dbReference type="EMBL" id="JBHRTS010000001">
    <property type="protein sequence ID" value="MFC3193146.1"/>
    <property type="molecule type" value="Genomic_DNA"/>
</dbReference>
<feature type="signal peptide" evidence="1">
    <location>
        <begin position="1"/>
        <end position="18"/>
    </location>
</feature>
<dbReference type="PROSITE" id="PS51257">
    <property type="entry name" value="PROKAR_LIPOPROTEIN"/>
    <property type="match status" value="1"/>
</dbReference>
<keyword evidence="1" id="KW-0732">Signal</keyword>
<dbReference type="RefSeq" id="WP_077409796.1">
    <property type="nucleotide sequence ID" value="NZ_JBHRTS010000001.1"/>
</dbReference>
<dbReference type="InterPro" id="IPR007055">
    <property type="entry name" value="BON_dom"/>
</dbReference>
<comment type="caution">
    <text evidence="3">The sequence shown here is derived from an EMBL/GenBank/DDBJ whole genome shotgun (WGS) entry which is preliminary data.</text>
</comment>
<name>A0ABV7JAM7_9GAMM</name>
<feature type="chain" id="PRO_5046791230" evidence="1">
    <location>
        <begin position="19"/>
        <end position="190"/>
    </location>
</feature>
<dbReference type="Gene3D" id="3.30.1340.30">
    <property type="match status" value="1"/>
</dbReference>
<evidence type="ECO:0000259" key="2">
    <source>
        <dbReference type="PROSITE" id="PS50914"/>
    </source>
</evidence>
<reference evidence="4" key="1">
    <citation type="journal article" date="2019" name="Int. J. Syst. Evol. Microbiol.">
        <title>The Global Catalogue of Microorganisms (GCM) 10K type strain sequencing project: providing services to taxonomists for standard genome sequencing and annotation.</title>
        <authorList>
            <consortium name="The Broad Institute Genomics Platform"/>
            <consortium name="The Broad Institute Genome Sequencing Center for Infectious Disease"/>
            <person name="Wu L."/>
            <person name="Ma J."/>
        </authorList>
    </citation>
    <scope>NUCLEOTIDE SEQUENCE [LARGE SCALE GENOMIC DNA]</scope>
    <source>
        <strain evidence="4">KCTC 42953</strain>
    </source>
</reference>
<evidence type="ECO:0000313" key="3">
    <source>
        <dbReference type="EMBL" id="MFC3193146.1"/>
    </source>
</evidence>
<gene>
    <name evidence="3" type="ORF">ACFODZ_02715</name>
</gene>
<sequence>MKNILLLILITATLSACAPVLIGSAIVTGVNIAHDRRSAGQVLDDKIITASVKNEIRKSLEDDSRIKVESYNGVVLLAGEVKTTDDRIHAEDAAAIKDGVVKVVNELKLVDEISKLGRRSKDSYLGSKAKASLLKIDLAGFDPTRVHITTANREVYLMGLVSRNEADAVVERIRHLRGVERVVKIFEYTD</sequence>
<dbReference type="PANTHER" id="PTHR34606:SF4">
    <property type="entry name" value="OUTER MEMBRANE LIPOPROTEIN DOLP"/>
    <property type="match status" value="1"/>
</dbReference>
<dbReference type="Pfam" id="PF04972">
    <property type="entry name" value="BON"/>
    <property type="match status" value="2"/>
</dbReference>
<dbReference type="PROSITE" id="PS50914">
    <property type="entry name" value="BON"/>
    <property type="match status" value="1"/>
</dbReference>
<evidence type="ECO:0000313" key="4">
    <source>
        <dbReference type="Proteomes" id="UP001595533"/>
    </source>
</evidence>
<organism evidence="3 4">
    <name type="scientific">Marinicella sediminis</name>
    <dbReference type="NCBI Taxonomy" id="1792834"/>
    <lineage>
        <taxon>Bacteria</taxon>
        <taxon>Pseudomonadati</taxon>
        <taxon>Pseudomonadota</taxon>
        <taxon>Gammaproteobacteria</taxon>
        <taxon>Lysobacterales</taxon>
        <taxon>Marinicellaceae</taxon>
        <taxon>Marinicella</taxon>
    </lineage>
</organism>
<feature type="domain" description="BON" evidence="2">
    <location>
        <begin position="44"/>
        <end position="111"/>
    </location>
</feature>
<dbReference type="PANTHER" id="PTHR34606">
    <property type="entry name" value="BON DOMAIN-CONTAINING PROTEIN"/>
    <property type="match status" value="1"/>
</dbReference>
<keyword evidence="4" id="KW-1185">Reference proteome</keyword>
<dbReference type="Proteomes" id="UP001595533">
    <property type="component" value="Unassembled WGS sequence"/>
</dbReference>
<protein>
    <submittedName>
        <fullName evidence="3">BON domain-containing protein</fullName>
    </submittedName>
</protein>
<dbReference type="InterPro" id="IPR051686">
    <property type="entry name" value="Lipoprotein_DolP"/>
</dbReference>
<proteinExistence type="predicted"/>